<evidence type="ECO:0008006" key="8">
    <source>
        <dbReference type="Google" id="ProtNLM"/>
    </source>
</evidence>
<keyword evidence="4 5" id="KW-0472">Membrane</keyword>
<evidence type="ECO:0000256" key="5">
    <source>
        <dbReference type="SAM" id="Phobius"/>
    </source>
</evidence>
<evidence type="ECO:0000256" key="3">
    <source>
        <dbReference type="ARBA" id="ARBA00022989"/>
    </source>
</evidence>
<keyword evidence="2 5" id="KW-0812">Transmembrane</keyword>
<dbReference type="EMBL" id="CP155573">
    <property type="protein sequence ID" value="XFO65418.1"/>
    <property type="molecule type" value="Genomic_DNA"/>
</dbReference>
<reference evidence="6" key="1">
    <citation type="submission" date="2024-05" db="EMBL/GenBank/DDBJ databases">
        <title>Isolation and characterization of Sporomusa carbonis sp. nov., a carboxydotrophic hydrogenogen in the genus of Sporomusa isolated from a charcoal burning pile.</title>
        <authorList>
            <person name="Boeer T."/>
            <person name="Rosenbaum F."/>
            <person name="Eysell L."/>
            <person name="Mueller V."/>
            <person name="Daniel R."/>
            <person name="Poehlein A."/>
        </authorList>
    </citation>
    <scope>NUCLEOTIDE SEQUENCE [LARGE SCALE GENOMIC DNA]</scope>
    <source>
        <strain evidence="6">DSM 10669</strain>
    </source>
</reference>
<evidence type="ECO:0000256" key="1">
    <source>
        <dbReference type="ARBA" id="ARBA00004141"/>
    </source>
</evidence>
<evidence type="ECO:0000313" key="7">
    <source>
        <dbReference type="Proteomes" id="UP000216752"/>
    </source>
</evidence>
<comment type="subcellular location">
    <subcellularLocation>
        <location evidence="1">Membrane</location>
        <topology evidence="1">Multi-pass membrane protein</topology>
    </subcellularLocation>
</comment>
<protein>
    <recommendedName>
        <fullName evidence="8">Holin family protein</fullName>
    </recommendedName>
</protein>
<dbReference type="NCBIfam" id="TIGR01593">
    <property type="entry name" value="holin_tox_secr"/>
    <property type="match status" value="1"/>
</dbReference>
<evidence type="ECO:0000256" key="4">
    <source>
        <dbReference type="ARBA" id="ARBA00023136"/>
    </source>
</evidence>
<accession>A0ABZ3IJ58</accession>
<evidence type="ECO:0000313" key="6">
    <source>
        <dbReference type="EMBL" id="XFO65418.1"/>
    </source>
</evidence>
<organism evidence="6 7">
    <name type="scientific">Sporomusa silvacetica DSM 10669</name>
    <dbReference type="NCBI Taxonomy" id="1123289"/>
    <lineage>
        <taxon>Bacteria</taxon>
        <taxon>Bacillati</taxon>
        <taxon>Bacillota</taxon>
        <taxon>Negativicutes</taxon>
        <taxon>Selenomonadales</taxon>
        <taxon>Sporomusaceae</taxon>
        <taxon>Sporomusa</taxon>
    </lineage>
</organism>
<sequence>MLIFGGGELEYTQTELRVMALFSSIGAVFSWLVGGIDAPLQYFLLLMTADYLTGMVAAWKTGALSSSKAFDGIKRKVIILAVVVLANTIDQAGSLGHALRGAVLVTYAIMEGMSIIENIDRMGYREYIPQFLRNKLAQIRSEKGVKI</sequence>
<gene>
    <name evidence="6" type="ORF">SPSIL_015280</name>
</gene>
<name>A0ABZ3IJ58_9FIRM</name>
<feature type="transmembrane region" description="Helical" evidence="5">
    <location>
        <begin position="16"/>
        <end position="34"/>
    </location>
</feature>
<keyword evidence="3 5" id="KW-1133">Transmembrane helix</keyword>
<dbReference type="Proteomes" id="UP000216752">
    <property type="component" value="Chromosome"/>
</dbReference>
<dbReference type="InterPro" id="IPR006480">
    <property type="entry name" value="Phage_holin_4_1"/>
</dbReference>
<keyword evidence="7" id="KW-1185">Reference proteome</keyword>
<dbReference type="Pfam" id="PF05105">
    <property type="entry name" value="Phage_holin_4_1"/>
    <property type="match status" value="1"/>
</dbReference>
<proteinExistence type="predicted"/>
<evidence type="ECO:0000256" key="2">
    <source>
        <dbReference type="ARBA" id="ARBA00022692"/>
    </source>
</evidence>